<dbReference type="AlphaFoldDB" id="A0A562WPZ9"/>
<gene>
    <name evidence="1" type="ORF">JN12_00818</name>
</gene>
<organism evidence="1 2">
    <name type="scientific">Geobacter argillaceus</name>
    <dbReference type="NCBI Taxonomy" id="345631"/>
    <lineage>
        <taxon>Bacteria</taxon>
        <taxon>Pseudomonadati</taxon>
        <taxon>Thermodesulfobacteriota</taxon>
        <taxon>Desulfuromonadia</taxon>
        <taxon>Geobacterales</taxon>
        <taxon>Geobacteraceae</taxon>
        <taxon>Geobacter</taxon>
    </lineage>
</organism>
<comment type="caution">
    <text evidence="1">The sequence shown here is derived from an EMBL/GenBank/DDBJ whole genome shotgun (WGS) entry which is preliminary data.</text>
</comment>
<protein>
    <submittedName>
        <fullName evidence="1">Uncharacterized protein</fullName>
    </submittedName>
</protein>
<dbReference type="EMBL" id="VLLN01000004">
    <property type="protein sequence ID" value="TWJ32379.1"/>
    <property type="molecule type" value="Genomic_DNA"/>
</dbReference>
<keyword evidence="2" id="KW-1185">Reference proteome</keyword>
<accession>A0A562WPZ9</accession>
<reference evidence="1 2" key="1">
    <citation type="submission" date="2019-07" db="EMBL/GenBank/DDBJ databases">
        <title>Genomic Encyclopedia of Archaeal and Bacterial Type Strains, Phase II (KMG-II): from individual species to whole genera.</title>
        <authorList>
            <person name="Goeker M."/>
        </authorList>
    </citation>
    <scope>NUCLEOTIDE SEQUENCE [LARGE SCALE GENOMIC DNA]</scope>
    <source>
        <strain evidence="1 2">ATCC BAA-1139</strain>
    </source>
</reference>
<evidence type="ECO:0000313" key="1">
    <source>
        <dbReference type="EMBL" id="TWJ32379.1"/>
    </source>
</evidence>
<evidence type="ECO:0000313" key="2">
    <source>
        <dbReference type="Proteomes" id="UP000319449"/>
    </source>
</evidence>
<name>A0A562WPZ9_9BACT</name>
<proteinExistence type="predicted"/>
<dbReference type="Proteomes" id="UP000319449">
    <property type="component" value="Unassembled WGS sequence"/>
</dbReference>
<sequence>MHKGKEGKLFNVVCAVIGRGGRGIFDLTEIWAWREGPREGVRKLSDYYFFMTGRKPGGACVRS</sequence>